<keyword evidence="1" id="KW-0680">Restriction system</keyword>
<feature type="domain" description="DNA methylase adenine-specific" evidence="2">
    <location>
        <begin position="122"/>
        <end position="224"/>
    </location>
</feature>
<dbReference type="InterPro" id="IPR003356">
    <property type="entry name" value="DNA_methylase_A-5"/>
</dbReference>
<dbReference type="InterPro" id="IPR002052">
    <property type="entry name" value="DNA_methylase_N6_adenine_CS"/>
</dbReference>
<accession>A0ABP0BVF2</accession>
<dbReference type="Gene3D" id="3.40.50.150">
    <property type="entry name" value="Vaccinia Virus protein VP39"/>
    <property type="match status" value="1"/>
</dbReference>
<organism evidence="3 4">
    <name type="scientific">Sporothrix eucalyptigena</name>
    <dbReference type="NCBI Taxonomy" id="1812306"/>
    <lineage>
        <taxon>Eukaryota</taxon>
        <taxon>Fungi</taxon>
        <taxon>Dikarya</taxon>
        <taxon>Ascomycota</taxon>
        <taxon>Pezizomycotina</taxon>
        <taxon>Sordariomycetes</taxon>
        <taxon>Sordariomycetidae</taxon>
        <taxon>Ophiostomatales</taxon>
        <taxon>Ophiostomataceae</taxon>
        <taxon>Sporothrix</taxon>
    </lineage>
</organism>
<proteinExistence type="predicted"/>
<evidence type="ECO:0000313" key="4">
    <source>
        <dbReference type="Proteomes" id="UP001642482"/>
    </source>
</evidence>
<reference evidence="3 4" key="1">
    <citation type="submission" date="2024-01" db="EMBL/GenBank/DDBJ databases">
        <authorList>
            <person name="Allen C."/>
            <person name="Tagirdzhanova G."/>
        </authorList>
    </citation>
    <scope>NUCLEOTIDE SEQUENCE [LARGE SCALE GENOMIC DNA]</scope>
</reference>
<dbReference type="CDD" id="cd02440">
    <property type="entry name" value="AdoMet_MTases"/>
    <property type="match status" value="1"/>
</dbReference>
<dbReference type="PROSITE" id="PS00092">
    <property type="entry name" value="N6_MTASE"/>
    <property type="match status" value="1"/>
</dbReference>
<dbReference type="PANTHER" id="PTHR18895:SF74">
    <property type="entry name" value="MTRF1L RELEASE FACTOR GLUTAMINE METHYLTRANSFERASE"/>
    <property type="match status" value="1"/>
</dbReference>
<dbReference type="InterPro" id="IPR050320">
    <property type="entry name" value="N5-glutamine_MTase"/>
</dbReference>
<name>A0ABP0BVF2_9PEZI</name>
<comment type="caution">
    <text evidence="3">The sequence shown here is derived from an EMBL/GenBank/DDBJ whole genome shotgun (WGS) entry which is preliminary data.</text>
</comment>
<dbReference type="Gene3D" id="1.10.8.10">
    <property type="entry name" value="DNA helicase RuvA subunit, C-terminal domain"/>
    <property type="match status" value="1"/>
</dbReference>
<evidence type="ECO:0000259" key="2">
    <source>
        <dbReference type="Pfam" id="PF02384"/>
    </source>
</evidence>
<sequence>MPRLPPSLFWRARHISPGAALLLPVCRDFPSALTELRWIREHVKEKSRGRLDWEGRERILSLCRRRGRGEPLQYVLGTQPFGSLDLLCRRGVLIPRPEPEAYSLHLADLLLRESKQSGGSHKSLTILDACTGTGCIALLLYAQLQRKMKAADSLHVVGIDLAPQAVSLSRKNAVRNRLLSAGDSTSIKFVQCDVFSDDWLDHQDIKRLYQSPLDILVSNPPYISVDGFSHDTARSVRIFEPKLAQVPLPRGPGSEVDEDIFYVRLLELATRMDARIVLCEVGGLAQAERVVGLALNKGPLLNAEIWADHPDIVDVDCTNRSVTVAGREVPIKGSGHGRSVFIRRR</sequence>
<dbReference type="PANTHER" id="PTHR18895">
    <property type="entry name" value="HEMK METHYLTRANSFERASE"/>
    <property type="match status" value="1"/>
</dbReference>
<evidence type="ECO:0000313" key="3">
    <source>
        <dbReference type="EMBL" id="CAK7223722.1"/>
    </source>
</evidence>
<gene>
    <name evidence="3" type="ORF">SEUCBS140593_005331</name>
</gene>
<dbReference type="Proteomes" id="UP001642482">
    <property type="component" value="Unassembled WGS sequence"/>
</dbReference>
<evidence type="ECO:0000256" key="1">
    <source>
        <dbReference type="ARBA" id="ARBA00022747"/>
    </source>
</evidence>
<dbReference type="EMBL" id="CAWUHD010000051">
    <property type="protein sequence ID" value="CAK7223722.1"/>
    <property type="molecule type" value="Genomic_DNA"/>
</dbReference>
<dbReference type="InterPro" id="IPR029063">
    <property type="entry name" value="SAM-dependent_MTases_sf"/>
</dbReference>
<keyword evidence="4" id="KW-1185">Reference proteome</keyword>
<protein>
    <recommendedName>
        <fullName evidence="2">DNA methylase adenine-specific domain-containing protein</fullName>
    </recommendedName>
</protein>
<dbReference type="Pfam" id="PF02384">
    <property type="entry name" value="N6_Mtase"/>
    <property type="match status" value="1"/>
</dbReference>
<dbReference type="SUPFAM" id="SSF53335">
    <property type="entry name" value="S-adenosyl-L-methionine-dependent methyltransferases"/>
    <property type="match status" value="1"/>
</dbReference>